<protein>
    <submittedName>
        <fullName evidence="1">DUF1802 family protein</fullName>
    </submittedName>
</protein>
<dbReference type="Proteomes" id="UP000640531">
    <property type="component" value="Unassembled WGS sequence"/>
</dbReference>
<dbReference type="RefSeq" id="WP_190717861.1">
    <property type="nucleotide sequence ID" value="NZ_JACJST010000023.1"/>
</dbReference>
<dbReference type="InterPro" id="IPR014923">
    <property type="entry name" value="DUF1802"/>
</dbReference>
<dbReference type="EMBL" id="JACJST010000023">
    <property type="protein sequence ID" value="MBD2570269.1"/>
    <property type="molecule type" value="Genomic_DNA"/>
</dbReference>
<gene>
    <name evidence="1" type="ORF">H6G59_20705</name>
</gene>
<proteinExistence type="predicted"/>
<organism evidence="1 2">
    <name type="scientific">Anabaena lutea FACHB-196</name>
    <dbReference type="NCBI Taxonomy" id="2692881"/>
    <lineage>
        <taxon>Bacteria</taxon>
        <taxon>Bacillati</taxon>
        <taxon>Cyanobacteriota</taxon>
        <taxon>Cyanophyceae</taxon>
        <taxon>Nostocales</taxon>
        <taxon>Nostocaceae</taxon>
        <taxon>Anabaena</taxon>
    </lineage>
</organism>
<sequence length="508" mass="57906">MINTALRVPAAEMEALLYGRIIAVIPNSFLSPGREFALCPTDGSSNVLAVEDYYRLSFLPIAQSAFVKLDSQGIWFQPQQTSLLRDNEQLQLPLLAHQTLSIKAWARCELCQDITNIESLAPLSRLTIWTQKALEEILRQRQKIFLAYLRVYQLSKSIEIVVKSNSQFVPLPDYLNVSEAKPVLSDHIFTRRKYQLENLEPPLYPELEELQSGLSQIANNNPAAQQLETEIKVFLGWSNEPTTNTINSDLDWIKTIAALGDRSIELEEKKSNYQAGTDFENISRQSLDFLGFKVENAYKGGAGGLDLYCSQPYPLVCECKAGRSIPDRAVEELDRIGKRHLQENYLQAVRLIIGPGEPTKQLRQSLQKSAKISKTSIIKAMTLQKLVEIKAKYPGAINLIELQKYLEPGQIDDKINEYIDKIEKDIKLRSHIIQLVKKHLEKTDAKDTQVGDLRIAYLYDHPPQNLENRELYDILIELSSPLIGYLGRIKASNWENDKFYYLRDLPIN</sequence>
<reference evidence="1 2" key="1">
    <citation type="journal article" date="2020" name="ISME J.">
        <title>Comparative genomics reveals insights into cyanobacterial evolution and habitat adaptation.</title>
        <authorList>
            <person name="Chen M.Y."/>
            <person name="Teng W.K."/>
            <person name="Zhao L."/>
            <person name="Hu C.X."/>
            <person name="Zhou Y.K."/>
            <person name="Han B.P."/>
            <person name="Song L.R."/>
            <person name="Shu W.S."/>
        </authorList>
    </citation>
    <scope>NUCLEOTIDE SEQUENCE [LARGE SCALE GENOMIC DNA]</scope>
    <source>
        <strain evidence="1 2">FACHB-196</strain>
    </source>
</reference>
<evidence type="ECO:0000313" key="2">
    <source>
        <dbReference type="Proteomes" id="UP000640531"/>
    </source>
</evidence>
<accession>A0ABR8FKG0</accession>
<keyword evidence="2" id="KW-1185">Reference proteome</keyword>
<name>A0ABR8FKG0_9NOST</name>
<evidence type="ECO:0000313" key="1">
    <source>
        <dbReference type="EMBL" id="MBD2570269.1"/>
    </source>
</evidence>
<dbReference type="Pfam" id="PF08819">
    <property type="entry name" value="DUF1802"/>
    <property type="match status" value="1"/>
</dbReference>
<comment type="caution">
    <text evidence="1">The sequence shown here is derived from an EMBL/GenBank/DDBJ whole genome shotgun (WGS) entry which is preliminary data.</text>
</comment>